<reference evidence="1 2" key="1">
    <citation type="journal article" date="2017" name="Mol. Plant">
        <title>The Genome of Medicinal Plant Macleaya cordata Provides New Insights into Benzylisoquinoline Alkaloids Metabolism.</title>
        <authorList>
            <person name="Liu X."/>
            <person name="Liu Y."/>
            <person name="Huang P."/>
            <person name="Ma Y."/>
            <person name="Qing Z."/>
            <person name="Tang Q."/>
            <person name="Cao H."/>
            <person name="Cheng P."/>
            <person name="Zheng Y."/>
            <person name="Yuan Z."/>
            <person name="Zhou Y."/>
            <person name="Liu J."/>
            <person name="Tang Z."/>
            <person name="Zhuo Y."/>
            <person name="Zhang Y."/>
            <person name="Yu L."/>
            <person name="Huang J."/>
            <person name="Yang P."/>
            <person name="Peng Q."/>
            <person name="Zhang J."/>
            <person name="Jiang W."/>
            <person name="Zhang Z."/>
            <person name="Lin K."/>
            <person name="Ro D.K."/>
            <person name="Chen X."/>
            <person name="Xiong X."/>
            <person name="Shang Y."/>
            <person name="Huang S."/>
            <person name="Zeng J."/>
        </authorList>
    </citation>
    <scope>NUCLEOTIDE SEQUENCE [LARGE SCALE GENOMIC DNA]</scope>
    <source>
        <strain evidence="2">cv. BLH2017</strain>
        <tissue evidence="1">Root</tissue>
    </source>
</reference>
<dbReference type="OMA" id="VYTNEAY"/>
<dbReference type="EMBL" id="MVGT01003959">
    <property type="protein sequence ID" value="OVA02189.1"/>
    <property type="molecule type" value="Genomic_DNA"/>
</dbReference>
<dbReference type="OrthoDB" id="1744372at2759"/>
<dbReference type="AlphaFoldDB" id="A0A200PVF5"/>
<dbReference type="Proteomes" id="UP000195402">
    <property type="component" value="Unassembled WGS sequence"/>
</dbReference>
<proteinExistence type="predicted"/>
<protein>
    <submittedName>
        <fullName evidence="1">Uncharacterized protein</fullName>
    </submittedName>
</protein>
<gene>
    <name evidence="1" type="ORF">BVC80_8785g28</name>
</gene>
<evidence type="ECO:0000313" key="2">
    <source>
        <dbReference type="Proteomes" id="UP000195402"/>
    </source>
</evidence>
<dbReference type="InParanoid" id="A0A200PVF5"/>
<organism evidence="1 2">
    <name type="scientific">Macleaya cordata</name>
    <name type="common">Five-seeded plume-poppy</name>
    <name type="synonym">Bocconia cordata</name>
    <dbReference type="NCBI Taxonomy" id="56857"/>
    <lineage>
        <taxon>Eukaryota</taxon>
        <taxon>Viridiplantae</taxon>
        <taxon>Streptophyta</taxon>
        <taxon>Embryophyta</taxon>
        <taxon>Tracheophyta</taxon>
        <taxon>Spermatophyta</taxon>
        <taxon>Magnoliopsida</taxon>
        <taxon>Ranunculales</taxon>
        <taxon>Papaveraceae</taxon>
        <taxon>Papaveroideae</taxon>
        <taxon>Macleaya</taxon>
    </lineage>
</organism>
<keyword evidence="2" id="KW-1185">Reference proteome</keyword>
<sequence length="78" mass="9135">MERAYNKNVIPREFQVGDLVLSTALHIQRRLTAEKFTPHWEGPYTVTQTFNNGTYVLVDEKNSEFGPVNGKWLKRYYA</sequence>
<dbReference type="Gene3D" id="2.30.30.850">
    <property type="match status" value="1"/>
</dbReference>
<comment type="caution">
    <text evidence="1">The sequence shown here is derived from an EMBL/GenBank/DDBJ whole genome shotgun (WGS) entry which is preliminary data.</text>
</comment>
<evidence type="ECO:0000313" key="1">
    <source>
        <dbReference type="EMBL" id="OVA02189.1"/>
    </source>
</evidence>
<accession>A0A200PVF5</accession>
<name>A0A200PVF5_MACCD</name>